<sequence length="90" mass="10047">MQLNPIAAPKGAPIQITSQVNSHPLVMELDMGAAVSVIGKQAFEKIQSEVQQLTLRDTEARLGTYTWKPLGIAWDHDDRSNLREQSVRLH</sequence>
<proteinExistence type="predicted"/>
<gene>
    <name evidence="1" type="ORF">scyTo_0005640</name>
</gene>
<dbReference type="EMBL" id="BFAA01001786">
    <property type="protein sequence ID" value="GCB70280.1"/>
    <property type="molecule type" value="Genomic_DNA"/>
</dbReference>
<evidence type="ECO:0000313" key="1">
    <source>
        <dbReference type="EMBL" id="GCB70280.1"/>
    </source>
</evidence>
<evidence type="ECO:0000313" key="2">
    <source>
        <dbReference type="Proteomes" id="UP000288216"/>
    </source>
</evidence>
<comment type="caution">
    <text evidence="1">The sequence shown here is derived from an EMBL/GenBank/DDBJ whole genome shotgun (WGS) entry which is preliminary data.</text>
</comment>
<reference evidence="1 2" key="1">
    <citation type="journal article" date="2018" name="Nat. Ecol. Evol.">
        <title>Shark genomes provide insights into elasmobranch evolution and the origin of vertebrates.</title>
        <authorList>
            <person name="Hara Y"/>
            <person name="Yamaguchi K"/>
            <person name="Onimaru K"/>
            <person name="Kadota M"/>
            <person name="Koyanagi M"/>
            <person name="Keeley SD"/>
            <person name="Tatsumi K"/>
            <person name="Tanaka K"/>
            <person name="Motone F"/>
            <person name="Kageyama Y"/>
            <person name="Nozu R"/>
            <person name="Adachi N"/>
            <person name="Nishimura O"/>
            <person name="Nakagawa R"/>
            <person name="Tanegashima C"/>
            <person name="Kiyatake I"/>
            <person name="Matsumoto R"/>
            <person name="Murakumo K"/>
            <person name="Nishida K"/>
            <person name="Terakita A"/>
            <person name="Kuratani S"/>
            <person name="Sato K"/>
            <person name="Hyodo S Kuraku.S."/>
        </authorList>
    </citation>
    <scope>NUCLEOTIDE SEQUENCE [LARGE SCALE GENOMIC DNA]</scope>
</reference>
<dbReference type="Proteomes" id="UP000288216">
    <property type="component" value="Unassembled WGS sequence"/>
</dbReference>
<accession>A0A401PAY3</accession>
<protein>
    <submittedName>
        <fullName evidence="1">Uncharacterized protein</fullName>
    </submittedName>
</protein>
<name>A0A401PAY3_SCYTO</name>
<keyword evidence="2" id="KW-1185">Reference proteome</keyword>
<organism evidence="1 2">
    <name type="scientific">Scyliorhinus torazame</name>
    <name type="common">Cloudy catshark</name>
    <name type="synonym">Catulus torazame</name>
    <dbReference type="NCBI Taxonomy" id="75743"/>
    <lineage>
        <taxon>Eukaryota</taxon>
        <taxon>Metazoa</taxon>
        <taxon>Chordata</taxon>
        <taxon>Craniata</taxon>
        <taxon>Vertebrata</taxon>
        <taxon>Chondrichthyes</taxon>
        <taxon>Elasmobranchii</taxon>
        <taxon>Galeomorphii</taxon>
        <taxon>Galeoidea</taxon>
        <taxon>Carcharhiniformes</taxon>
        <taxon>Scyliorhinidae</taxon>
        <taxon>Scyliorhinus</taxon>
    </lineage>
</organism>
<dbReference type="OrthoDB" id="775972at2759"/>
<dbReference type="AlphaFoldDB" id="A0A401PAY3"/>